<proteinExistence type="predicted"/>
<gene>
    <name evidence="2" type="ORF">PV08_02345</name>
</gene>
<dbReference type="HOGENOM" id="CLU_1594562_0_0_1"/>
<feature type="coiled-coil region" evidence="1">
    <location>
        <begin position="1"/>
        <end position="28"/>
    </location>
</feature>
<name>A0A0D2BGF9_9EURO</name>
<organism evidence="2 3">
    <name type="scientific">Exophiala spinifera</name>
    <dbReference type="NCBI Taxonomy" id="91928"/>
    <lineage>
        <taxon>Eukaryota</taxon>
        <taxon>Fungi</taxon>
        <taxon>Dikarya</taxon>
        <taxon>Ascomycota</taxon>
        <taxon>Pezizomycotina</taxon>
        <taxon>Eurotiomycetes</taxon>
        <taxon>Chaetothyriomycetidae</taxon>
        <taxon>Chaetothyriales</taxon>
        <taxon>Herpotrichiellaceae</taxon>
        <taxon>Exophiala</taxon>
    </lineage>
</organism>
<dbReference type="VEuPathDB" id="FungiDB:PV08_02345"/>
<evidence type="ECO:0000313" key="2">
    <source>
        <dbReference type="EMBL" id="KIW18058.1"/>
    </source>
</evidence>
<dbReference type="Proteomes" id="UP000053328">
    <property type="component" value="Unassembled WGS sequence"/>
</dbReference>
<keyword evidence="3" id="KW-1185">Reference proteome</keyword>
<reference evidence="2 3" key="1">
    <citation type="submission" date="2015-01" db="EMBL/GenBank/DDBJ databases">
        <title>The Genome Sequence of Exophiala spinifera CBS89968.</title>
        <authorList>
            <consortium name="The Broad Institute Genomics Platform"/>
            <person name="Cuomo C."/>
            <person name="de Hoog S."/>
            <person name="Gorbushina A."/>
            <person name="Stielow B."/>
            <person name="Teixiera M."/>
            <person name="Abouelleil A."/>
            <person name="Chapman S.B."/>
            <person name="Priest M."/>
            <person name="Young S.K."/>
            <person name="Wortman J."/>
            <person name="Nusbaum C."/>
            <person name="Birren B."/>
        </authorList>
    </citation>
    <scope>NUCLEOTIDE SEQUENCE [LARGE SCALE GENOMIC DNA]</scope>
    <source>
        <strain evidence="2 3">CBS 89968</strain>
    </source>
</reference>
<evidence type="ECO:0000313" key="3">
    <source>
        <dbReference type="Proteomes" id="UP000053328"/>
    </source>
</evidence>
<evidence type="ECO:0000256" key="1">
    <source>
        <dbReference type="SAM" id="Coils"/>
    </source>
</evidence>
<dbReference type="GeneID" id="27329428"/>
<dbReference type="AlphaFoldDB" id="A0A0D2BGF9"/>
<dbReference type="RefSeq" id="XP_016238274.1">
    <property type="nucleotide sequence ID" value="XM_016376704.1"/>
</dbReference>
<sequence length="167" mass="18882">MQEVIDKLKALRAELQDLENIYANASQPLPSTQQVLKTVKKCSNDIGEFSSLLDPSFMGVRGTIRQLKWSTQKERVKSFLSSIEWYVSLFAGAKANDTLQLADAAVSIGKHIAEGIDLERHRAAKERQAQEWRQLLNWLSPLDLQELGTIHAHNCQTRTIKGSSHWI</sequence>
<dbReference type="EMBL" id="KN847493">
    <property type="protein sequence ID" value="KIW18058.1"/>
    <property type="molecule type" value="Genomic_DNA"/>
</dbReference>
<protein>
    <recommendedName>
        <fullName evidence="4">Fungal N-terminal domain-containing protein</fullName>
    </recommendedName>
</protein>
<evidence type="ECO:0008006" key="4">
    <source>
        <dbReference type="Google" id="ProtNLM"/>
    </source>
</evidence>
<accession>A0A0D2BGF9</accession>
<keyword evidence="1" id="KW-0175">Coiled coil</keyword>